<gene>
    <name evidence="2" type="ORF">EVAR_73656_1</name>
</gene>
<feature type="region of interest" description="Disordered" evidence="1">
    <location>
        <begin position="92"/>
        <end position="124"/>
    </location>
</feature>
<evidence type="ECO:0000256" key="1">
    <source>
        <dbReference type="SAM" id="MobiDB-lite"/>
    </source>
</evidence>
<reference evidence="2 3" key="1">
    <citation type="journal article" date="2019" name="Commun. Biol.">
        <title>The bagworm genome reveals a unique fibroin gene that provides high tensile strength.</title>
        <authorList>
            <person name="Kono N."/>
            <person name="Nakamura H."/>
            <person name="Ohtoshi R."/>
            <person name="Tomita M."/>
            <person name="Numata K."/>
            <person name="Arakawa K."/>
        </authorList>
    </citation>
    <scope>NUCLEOTIDE SEQUENCE [LARGE SCALE GENOMIC DNA]</scope>
</reference>
<sequence>MKYISVVTSTFILLRGVTESGEDRLSPRPSFWWNTPPETKKSIRSRSATTRGGRDLIEATMLMSKQEVTTNEFWASGNNRLFMVQNTRAAEVRARRPLRPPAPPATPASSCRQFHYSTKKFTSS</sequence>
<accession>A0A4C1TQI0</accession>
<keyword evidence="3" id="KW-1185">Reference proteome</keyword>
<dbReference type="Proteomes" id="UP000299102">
    <property type="component" value="Unassembled WGS sequence"/>
</dbReference>
<organism evidence="2 3">
    <name type="scientific">Eumeta variegata</name>
    <name type="common">Bagworm moth</name>
    <name type="synonym">Eumeta japonica</name>
    <dbReference type="NCBI Taxonomy" id="151549"/>
    <lineage>
        <taxon>Eukaryota</taxon>
        <taxon>Metazoa</taxon>
        <taxon>Ecdysozoa</taxon>
        <taxon>Arthropoda</taxon>
        <taxon>Hexapoda</taxon>
        <taxon>Insecta</taxon>
        <taxon>Pterygota</taxon>
        <taxon>Neoptera</taxon>
        <taxon>Endopterygota</taxon>
        <taxon>Lepidoptera</taxon>
        <taxon>Glossata</taxon>
        <taxon>Ditrysia</taxon>
        <taxon>Tineoidea</taxon>
        <taxon>Psychidae</taxon>
        <taxon>Oiketicinae</taxon>
        <taxon>Eumeta</taxon>
    </lineage>
</organism>
<comment type="caution">
    <text evidence="2">The sequence shown here is derived from an EMBL/GenBank/DDBJ whole genome shotgun (WGS) entry which is preliminary data.</text>
</comment>
<protein>
    <submittedName>
        <fullName evidence="2">Uncharacterized protein</fullName>
    </submittedName>
</protein>
<evidence type="ECO:0000313" key="2">
    <source>
        <dbReference type="EMBL" id="GBP16227.1"/>
    </source>
</evidence>
<proteinExistence type="predicted"/>
<dbReference type="EMBL" id="BGZK01005986">
    <property type="protein sequence ID" value="GBP16227.1"/>
    <property type="molecule type" value="Genomic_DNA"/>
</dbReference>
<feature type="region of interest" description="Disordered" evidence="1">
    <location>
        <begin position="25"/>
        <end position="51"/>
    </location>
</feature>
<evidence type="ECO:0000313" key="3">
    <source>
        <dbReference type="Proteomes" id="UP000299102"/>
    </source>
</evidence>
<name>A0A4C1TQI0_EUMVA</name>
<feature type="compositionally biased region" description="Polar residues" evidence="1">
    <location>
        <begin position="109"/>
        <end position="124"/>
    </location>
</feature>
<dbReference type="AlphaFoldDB" id="A0A4C1TQI0"/>